<dbReference type="InterPro" id="IPR001005">
    <property type="entry name" value="SANT/Myb"/>
</dbReference>
<feature type="compositionally biased region" description="Basic and acidic residues" evidence="7">
    <location>
        <begin position="262"/>
        <end position="276"/>
    </location>
</feature>
<keyword evidence="6" id="KW-0862">Zinc</keyword>
<evidence type="ECO:0000259" key="11">
    <source>
        <dbReference type="PROSITE" id="PS51294"/>
    </source>
</evidence>
<comment type="caution">
    <text evidence="12">The sequence shown here is derived from an EMBL/GenBank/DDBJ whole genome shotgun (WGS) entry which is preliminary data.</text>
</comment>
<dbReference type="PROSITE" id="PS51293">
    <property type="entry name" value="SANT"/>
    <property type="match status" value="1"/>
</dbReference>
<dbReference type="InterPro" id="IPR009057">
    <property type="entry name" value="Homeodomain-like_sf"/>
</dbReference>
<dbReference type="InterPro" id="IPR006447">
    <property type="entry name" value="Myb_dom_plants"/>
</dbReference>
<dbReference type="PANTHER" id="PTHR44191">
    <property type="entry name" value="TRANSCRIPTION FACTOR KUA1"/>
    <property type="match status" value="1"/>
</dbReference>
<dbReference type="EMBL" id="JBCNJP010000020">
    <property type="protein sequence ID" value="KAK9059677.1"/>
    <property type="molecule type" value="Genomic_DNA"/>
</dbReference>
<feature type="domain" description="HTH myb-type" evidence="11">
    <location>
        <begin position="75"/>
        <end position="132"/>
    </location>
</feature>
<dbReference type="PROSITE" id="PS50090">
    <property type="entry name" value="MYB_LIKE"/>
    <property type="match status" value="1"/>
</dbReference>
<evidence type="ECO:0000256" key="3">
    <source>
        <dbReference type="ARBA" id="ARBA00023125"/>
    </source>
</evidence>
<evidence type="ECO:0000313" key="12">
    <source>
        <dbReference type="EMBL" id="KAK9059677.1"/>
    </source>
</evidence>
<gene>
    <name evidence="12" type="ORF">SSX86_020381</name>
</gene>
<dbReference type="SMART" id="SM00717">
    <property type="entry name" value="SANT"/>
    <property type="match status" value="1"/>
</dbReference>
<reference evidence="12 13" key="1">
    <citation type="submission" date="2024-04" db="EMBL/GenBank/DDBJ databases">
        <title>The reference genome of an endangered Asteraceae, Deinandra increscens subsp. villosa, native to the Central Coast of California.</title>
        <authorList>
            <person name="Guilliams M."/>
            <person name="Hasenstab-Lehman K."/>
            <person name="Meyer R."/>
            <person name="Mcevoy S."/>
        </authorList>
    </citation>
    <scope>NUCLEOTIDE SEQUENCE [LARGE SCALE GENOMIC DNA]</scope>
    <source>
        <tissue evidence="12">Leaf</tissue>
    </source>
</reference>
<dbReference type="InterPro" id="IPR017930">
    <property type="entry name" value="Myb_dom"/>
</dbReference>
<feature type="region of interest" description="Disordered" evidence="7">
    <location>
        <begin position="50"/>
        <end position="85"/>
    </location>
</feature>
<dbReference type="SMART" id="SM00343">
    <property type="entry name" value="ZnF_C2HC"/>
    <property type="match status" value="1"/>
</dbReference>
<dbReference type="Proteomes" id="UP001408789">
    <property type="component" value="Unassembled WGS sequence"/>
</dbReference>
<comment type="subcellular location">
    <subcellularLocation>
        <location evidence="1">Nucleus</location>
    </subcellularLocation>
</comment>
<evidence type="ECO:0000313" key="13">
    <source>
        <dbReference type="Proteomes" id="UP001408789"/>
    </source>
</evidence>
<dbReference type="PROSITE" id="PS50158">
    <property type="entry name" value="ZF_CCHC"/>
    <property type="match status" value="1"/>
</dbReference>
<keyword evidence="5" id="KW-0539">Nucleus</keyword>
<feature type="domain" description="Myb-like" evidence="8">
    <location>
        <begin position="76"/>
        <end position="128"/>
    </location>
</feature>
<organism evidence="12 13">
    <name type="scientific">Deinandra increscens subsp. villosa</name>
    <dbReference type="NCBI Taxonomy" id="3103831"/>
    <lineage>
        <taxon>Eukaryota</taxon>
        <taxon>Viridiplantae</taxon>
        <taxon>Streptophyta</taxon>
        <taxon>Embryophyta</taxon>
        <taxon>Tracheophyta</taxon>
        <taxon>Spermatophyta</taxon>
        <taxon>Magnoliopsida</taxon>
        <taxon>eudicotyledons</taxon>
        <taxon>Gunneridae</taxon>
        <taxon>Pentapetalae</taxon>
        <taxon>asterids</taxon>
        <taxon>campanulids</taxon>
        <taxon>Asterales</taxon>
        <taxon>Asteraceae</taxon>
        <taxon>Asteroideae</taxon>
        <taxon>Heliantheae alliance</taxon>
        <taxon>Madieae</taxon>
        <taxon>Madiinae</taxon>
        <taxon>Deinandra</taxon>
    </lineage>
</organism>
<evidence type="ECO:0000256" key="7">
    <source>
        <dbReference type="SAM" id="MobiDB-lite"/>
    </source>
</evidence>
<proteinExistence type="predicted"/>
<feature type="domain" description="CCHC-type" evidence="9">
    <location>
        <begin position="3"/>
        <end position="19"/>
    </location>
</feature>
<feature type="compositionally biased region" description="Polar residues" evidence="7">
    <location>
        <begin position="246"/>
        <end position="258"/>
    </location>
</feature>
<dbReference type="InterPro" id="IPR001878">
    <property type="entry name" value="Znf_CCHC"/>
</dbReference>
<evidence type="ECO:0000256" key="5">
    <source>
        <dbReference type="ARBA" id="ARBA00023242"/>
    </source>
</evidence>
<dbReference type="InterPro" id="IPR017884">
    <property type="entry name" value="SANT_dom"/>
</dbReference>
<evidence type="ECO:0000259" key="8">
    <source>
        <dbReference type="PROSITE" id="PS50090"/>
    </source>
</evidence>
<dbReference type="SUPFAM" id="SSF46689">
    <property type="entry name" value="Homeodomain-like"/>
    <property type="match status" value="1"/>
</dbReference>
<dbReference type="GO" id="GO:0009723">
    <property type="term" value="P:response to ethylene"/>
    <property type="evidence" value="ECO:0007669"/>
    <property type="project" value="TreeGrafter"/>
</dbReference>
<keyword evidence="3" id="KW-0238">DNA-binding</keyword>
<accession>A0AAP0CT06</accession>
<dbReference type="InterPro" id="IPR052245">
    <property type="entry name" value="Plant_Stress_Dev_TF"/>
</dbReference>
<dbReference type="AlphaFoldDB" id="A0AAP0CT06"/>
<feature type="region of interest" description="Disordered" evidence="7">
    <location>
        <begin position="226"/>
        <end position="291"/>
    </location>
</feature>
<evidence type="ECO:0000256" key="6">
    <source>
        <dbReference type="PROSITE-ProRule" id="PRU00047"/>
    </source>
</evidence>
<evidence type="ECO:0000256" key="2">
    <source>
        <dbReference type="ARBA" id="ARBA00023015"/>
    </source>
</evidence>
<dbReference type="PROSITE" id="PS51294">
    <property type="entry name" value="HTH_MYB"/>
    <property type="match status" value="1"/>
</dbReference>
<dbReference type="GO" id="GO:0006355">
    <property type="term" value="P:regulation of DNA-templated transcription"/>
    <property type="evidence" value="ECO:0007669"/>
    <property type="project" value="UniProtKB-ARBA"/>
</dbReference>
<dbReference type="PANTHER" id="PTHR44191:SF65">
    <property type="entry name" value="TRANSCRIPTION FACTOR MYB1R1-LIKE ISOFORM X1"/>
    <property type="match status" value="1"/>
</dbReference>
<sequence length="291" mass="32413">MKKCSDCGQTGHTSSECKNGKVGSFHLFGVKIDPLADQLSEEDESLQIVNGVDESKSTENLKRQDNEHSSSIDHGQDKKKGMPWTEDEHRSFLKGLEKLGKGSWRAISKDYVPSRTPTQVASHAQKYFIRMNATDGKRNQRSSLFDVPCNEFSAESRASVLRPAVAPLALTYGIEGYNQFPNVTGYRKNHIPLMSSAFVENVCPLNRWMEPVAALASQRVPINNEETSSSKYQSEPLAAALESQRAPISNRETSSSQYELKPLADVESQRVARSNEEISSSEEPEVERTKD</sequence>
<evidence type="ECO:0000256" key="1">
    <source>
        <dbReference type="ARBA" id="ARBA00004123"/>
    </source>
</evidence>
<dbReference type="Pfam" id="PF00249">
    <property type="entry name" value="Myb_DNA-binding"/>
    <property type="match status" value="1"/>
</dbReference>
<keyword evidence="4" id="KW-0804">Transcription</keyword>
<dbReference type="GO" id="GO:0009739">
    <property type="term" value="P:response to gibberellin"/>
    <property type="evidence" value="ECO:0007669"/>
    <property type="project" value="TreeGrafter"/>
</dbReference>
<feature type="domain" description="SANT" evidence="10">
    <location>
        <begin position="79"/>
        <end position="132"/>
    </location>
</feature>
<keyword evidence="6" id="KW-0479">Metal-binding</keyword>
<keyword evidence="13" id="KW-1185">Reference proteome</keyword>
<keyword evidence="2" id="KW-0805">Transcription regulation</keyword>
<dbReference type="NCBIfam" id="TIGR01557">
    <property type="entry name" value="myb_SHAQKYF"/>
    <property type="match status" value="1"/>
</dbReference>
<evidence type="ECO:0000256" key="4">
    <source>
        <dbReference type="ARBA" id="ARBA00023163"/>
    </source>
</evidence>
<feature type="compositionally biased region" description="Basic and acidic residues" evidence="7">
    <location>
        <begin position="53"/>
        <end position="85"/>
    </location>
</feature>
<dbReference type="FunFam" id="1.10.10.60:FF:000009">
    <property type="entry name" value="transcription factor MYB1R1"/>
    <property type="match status" value="1"/>
</dbReference>
<name>A0AAP0CT06_9ASTR</name>
<evidence type="ECO:0000259" key="10">
    <source>
        <dbReference type="PROSITE" id="PS51293"/>
    </source>
</evidence>
<dbReference type="CDD" id="cd00167">
    <property type="entry name" value="SANT"/>
    <property type="match status" value="1"/>
</dbReference>
<protein>
    <submittedName>
        <fullName evidence="12">Uncharacterized protein</fullName>
    </submittedName>
</protein>
<evidence type="ECO:0000259" key="9">
    <source>
        <dbReference type="PROSITE" id="PS50158"/>
    </source>
</evidence>
<dbReference type="GO" id="GO:0003677">
    <property type="term" value="F:DNA binding"/>
    <property type="evidence" value="ECO:0007669"/>
    <property type="project" value="UniProtKB-KW"/>
</dbReference>
<dbReference type="GO" id="GO:0005634">
    <property type="term" value="C:nucleus"/>
    <property type="evidence" value="ECO:0007669"/>
    <property type="project" value="UniProtKB-SubCell"/>
</dbReference>
<keyword evidence="6" id="KW-0863">Zinc-finger</keyword>
<dbReference type="GO" id="GO:0008270">
    <property type="term" value="F:zinc ion binding"/>
    <property type="evidence" value="ECO:0007669"/>
    <property type="project" value="UniProtKB-KW"/>
</dbReference>
<dbReference type="Gene3D" id="1.10.10.60">
    <property type="entry name" value="Homeodomain-like"/>
    <property type="match status" value="1"/>
</dbReference>